<evidence type="ECO:0000256" key="16">
    <source>
        <dbReference type="PROSITE-ProRule" id="PRU00076"/>
    </source>
</evidence>
<comment type="subcellular location">
    <subcellularLocation>
        <location evidence="1">Cell membrane</location>
        <topology evidence="1">Multi-pass membrane protein</topology>
    </subcellularLocation>
</comment>
<feature type="transmembrane region" description="Helical" evidence="17">
    <location>
        <begin position="777"/>
        <end position="800"/>
    </location>
</feature>
<dbReference type="STRING" id="137246.A0A401RRC0"/>
<keyword evidence="13" id="KW-0675">Receptor</keyword>
<dbReference type="PROSITE" id="PS00010">
    <property type="entry name" value="ASX_HYDROXYL"/>
    <property type="match status" value="1"/>
</dbReference>
<feature type="domain" description="EGF-like" evidence="18">
    <location>
        <begin position="127"/>
        <end position="166"/>
    </location>
</feature>
<dbReference type="InterPro" id="IPR046338">
    <property type="entry name" value="GAIN_dom_sf"/>
</dbReference>
<feature type="transmembrane region" description="Helical" evidence="17">
    <location>
        <begin position="616"/>
        <end position="641"/>
    </location>
</feature>
<evidence type="ECO:0000256" key="7">
    <source>
        <dbReference type="ARBA" id="ARBA00022737"/>
    </source>
</evidence>
<evidence type="ECO:0000313" key="21">
    <source>
        <dbReference type="EMBL" id="GCC20410.1"/>
    </source>
</evidence>
<dbReference type="Gene3D" id="1.20.1070.10">
    <property type="entry name" value="Rhodopsin 7-helix transmembrane proteins"/>
    <property type="match status" value="1"/>
</dbReference>
<dbReference type="EMBL" id="BEZZ01001759">
    <property type="protein sequence ID" value="GCC20410.1"/>
    <property type="molecule type" value="Genomic_DNA"/>
</dbReference>
<evidence type="ECO:0000256" key="1">
    <source>
        <dbReference type="ARBA" id="ARBA00004651"/>
    </source>
</evidence>
<dbReference type="InterPro" id="IPR000152">
    <property type="entry name" value="EGF-type_Asp/Asn_hydroxyl_site"/>
</dbReference>
<dbReference type="SMART" id="SM00181">
    <property type="entry name" value="EGF"/>
    <property type="match status" value="3"/>
</dbReference>
<dbReference type="InterPro" id="IPR000832">
    <property type="entry name" value="GPCR_2_secretin-like"/>
</dbReference>
<dbReference type="PROSITE" id="PS01187">
    <property type="entry name" value="EGF_CA"/>
    <property type="match status" value="2"/>
</dbReference>
<feature type="transmembrane region" description="Helical" evidence="17">
    <location>
        <begin position="749"/>
        <end position="771"/>
    </location>
</feature>
<evidence type="ECO:0000256" key="2">
    <source>
        <dbReference type="ARBA" id="ARBA00007343"/>
    </source>
</evidence>
<dbReference type="OrthoDB" id="1100386at2759"/>
<evidence type="ECO:0000256" key="11">
    <source>
        <dbReference type="ARBA" id="ARBA00023136"/>
    </source>
</evidence>
<keyword evidence="10" id="KW-0297">G-protein coupled receptor</keyword>
<keyword evidence="11 17" id="KW-0472">Membrane</keyword>
<evidence type="ECO:0000313" key="22">
    <source>
        <dbReference type="Proteomes" id="UP000287033"/>
    </source>
</evidence>
<keyword evidence="9 17" id="KW-1133">Transmembrane helix</keyword>
<feature type="domain" description="EGF-like" evidence="18">
    <location>
        <begin position="175"/>
        <end position="213"/>
    </location>
</feature>
<evidence type="ECO:0000256" key="17">
    <source>
        <dbReference type="SAM" id="Phobius"/>
    </source>
</evidence>
<dbReference type="SMART" id="SM00303">
    <property type="entry name" value="GPS"/>
    <property type="match status" value="1"/>
</dbReference>
<evidence type="ECO:0000256" key="14">
    <source>
        <dbReference type="ARBA" id="ARBA00023180"/>
    </source>
</evidence>
<keyword evidence="7" id="KW-0677">Repeat</keyword>
<dbReference type="Gene3D" id="2.60.220.50">
    <property type="match status" value="1"/>
</dbReference>
<dbReference type="FunFam" id="1.20.1070.10:FF:000054">
    <property type="entry name" value="Adhesion G protein-coupled receptor E3"/>
    <property type="match status" value="1"/>
</dbReference>
<keyword evidence="15" id="KW-0807">Transducer</keyword>
<keyword evidence="4 16" id="KW-0245">EGF-like domain</keyword>
<feature type="transmembrane region" description="Helical" evidence="17">
    <location>
        <begin position="589"/>
        <end position="610"/>
    </location>
</feature>
<sequence>MGFCGAALEASRGNGLTASGCSSYSLDFGGDVVRAHSIVFAEVEQQWDIFPTSAGLVIIVCKFHLRTNGYTLTTGPCRATRLSYPMSFPGEGKGNRKMKTCRCLTFLMIFLCRVSSEKCSNGTTCADMDKCQTNPCGSNAICHSTSGSFDCTCEKGYYSTGDKHFVSAAVASCIDYDECGNIQALCGSNATCHNTAGGFYCLCNKGFARVSGQTNFTGYGAGCKDIDECLQDPCHADAVCQNIKGSYICIPQLGFDSSFVNKVPQSPFLQCLAVLLKDQSIIDKCYSQHQAGSLQPTTDQLCSLIKPTLTFAEGMCQDKEIVRSAHSHVTLKNVMSFGNKFFNDSSKLEKVDDENQLQSTSLFLNAMESFTLGAALASPGQKTKNVTTPYLGFDVRIIQMQDHSKIPDKITLHAKGNTMDAYSRTVTEGETGGSIAIAFISYDRLNFLQSGHFIENERTRPYQLISGVVSATIGNHRRYELRERVNITLKHKKRTDGWLACVYWNHMEGRSHWSPEGCVMIASNKTHTVCGCQHLSSFAVLMTAVEEDGHLDWNLSIITLVGISLSLICLGFTIITFRFCTQVTSHNHTIHINLCITLFLAELLFLVGIHKTSNKVVCAVITGCLHYLFLAAFAWMCVEGIHLHLMVRNLQKINNSCAHKVLPWFMYPFGYGVPAVIVTVSAATYPTGYGTQRYCWLTTENGLIWSFLGPVCLIILFNMTLFAVTLWILKVQLTRLNAEVTKIKDMRTLTFKATAQVFVLGCTWLLGLFHFQASKLVTAYLFTIVNSLQGVFIFIILCLLNRQVRDGYWAWFNKLCMIKKKPGFTDSGSNSVPLTTLVSQQERI</sequence>
<evidence type="ECO:0000259" key="18">
    <source>
        <dbReference type="PROSITE" id="PS50026"/>
    </source>
</evidence>
<dbReference type="InterPro" id="IPR001881">
    <property type="entry name" value="EGF-like_Ca-bd_dom"/>
</dbReference>
<dbReference type="InterPro" id="IPR001740">
    <property type="entry name" value="GPCR_2_EMR1-like_rcpt"/>
</dbReference>
<comment type="caution">
    <text evidence="16">Lacks conserved residue(s) required for the propagation of feature annotation.</text>
</comment>
<dbReference type="CDD" id="cd00054">
    <property type="entry name" value="EGF_CA"/>
    <property type="match status" value="3"/>
</dbReference>
<dbReference type="InterPro" id="IPR057244">
    <property type="entry name" value="GAIN_B"/>
</dbReference>
<reference evidence="21 22" key="1">
    <citation type="journal article" date="2018" name="Nat. Ecol. Evol.">
        <title>Shark genomes provide insights into elasmobranch evolution and the origin of vertebrates.</title>
        <authorList>
            <person name="Hara Y"/>
            <person name="Yamaguchi K"/>
            <person name="Onimaru K"/>
            <person name="Kadota M"/>
            <person name="Koyanagi M"/>
            <person name="Keeley SD"/>
            <person name="Tatsumi K"/>
            <person name="Tanaka K"/>
            <person name="Motone F"/>
            <person name="Kageyama Y"/>
            <person name="Nozu R"/>
            <person name="Adachi N"/>
            <person name="Nishimura O"/>
            <person name="Nakagawa R"/>
            <person name="Tanegashima C"/>
            <person name="Kiyatake I"/>
            <person name="Matsumoto R"/>
            <person name="Murakumo K"/>
            <person name="Nishida K"/>
            <person name="Terakita A"/>
            <person name="Kuratani S"/>
            <person name="Sato K"/>
            <person name="Hyodo S Kuraku.S."/>
        </authorList>
    </citation>
    <scope>NUCLEOTIDE SEQUENCE [LARGE SCALE GENOMIC DNA]</scope>
</reference>
<keyword evidence="12" id="KW-1015">Disulfide bond</keyword>
<dbReference type="PROSITE" id="PS00650">
    <property type="entry name" value="G_PROTEIN_RECEP_F2_2"/>
    <property type="match status" value="1"/>
</dbReference>
<dbReference type="Gene3D" id="2.10.25.10">
    <property type="entry name" value="Laminin"/>
    <property type="match status" value="3"/>
</dbReference>
<evidence type="ECO:0000256" key="4">
    <source>
        <dbReference type="ARBA" id="ARBA00022536"/>
    </source>
</evidence>
<dbReference type="PROSITE" id="PS50026">
    <property type="entry name" value="EGF_3"/>
    <property type="match status" value="3"/>
</dbReference>
<evidence type="ECO:0000256" key="13">
    <source>
        <dbReference type="ARBA" id="ARBA00023170"/>
    </source>
</evidence>
<feature type="domain" description="GAIN-B" evidence="19">
    <location>
        <begin position="389"/>
        <end position="548"/>
    </location>
</feature>
<dbReference type="PRINTS" id="PR00249">
    <property type="entry name" value="GPCRSECRETIN"/>
</dbReference>
<dbReference type="InterPro" id="IPR017983">
    <property type="entry name" value="GPCR_2_secretin-like_CS"/>
</dbReference>
<evidence type="ECO:0000259" key="19">
    <source>
        <dbReference type="PROSITE" id="PS50221"/>
    </source>
</evidence>
<dbReference type="OMA" id="NAICHST"/>
<dbReference type="Pfam" id="PF07645">
    <property type="entry name" value="EGF_CA"/>
    <property type="match status" value="3"/>
</dbReference>
<protein>
    <submittedName>
        <fullName evidence="21">Uncharacterized protein</fullName>
    </submittedName>
</protein>
<evidence type="ECO:0000256" key="6">
    <source>
        <dbReference type="ARBA" id="ARBA00022729"/>
    </source>
</evidence>
<dbReference type="InterPro" id="IPR000203">
    <property type="entry name" value="GPS"/>
</dbReference>
<accession>A0A401RRC0</accession>
<dbReference type="Proteomes" id="UP000287033">
    <property type="component" value="Unassembled WGS sequence"/>
</dbReference>
<evidence type="ECO:0000259" key="20">
    <source>
        <dbReference type="PROSITE" id="PS50261"/>
    </source>
</evidence>
<evidence type="ECO:0000256" key="15">
    <source>
        <dbReference type="ARBA" id="ARBA00023224"/>
    </source>
</evidence>
<feature type="domain" description="G-protein coupled receptors family 2 profile 2" evidence="20">
    <location>
        <begin position="555"/>
        <end position="801"/>
    </location>
</feature>
<dbReference type="FunFam" id="2.10.25.10:FF:000005">
    <property type="entry name" value="Fibrillin 2"/>
    <property type="match status" value="1"/>
</dbReference>
<keyword evidence="8" id="KW-0106">Calcium</keyword>
<dbReference type="PANTHER" id="PTHR12011:SF433">
    <property type="entry name" value="ADHESION G PROTEIN-COUPLED RECEPTOR E1-LIKE-RELATED"/>
    <property type="match status" value="1"/>
</dbReference>
<dbReference type="Pfam" id="PF00002">
    <property type="entry name" value="7tm_2"/>
    <property type="match status" value="1"/>
</dbReference>
<dbReference type="InterPro" id="IPR049883">
    <property type="entry name" value="NOTCH1_EGF-like"/>
</dbReference>
<dbReference type="GO" id="GO:0007166">
    <property type="term" value="P:cell surface receptor signaling pathway"/>
    <property type="evidence" value="ECO:0007669"/>
    <property type="project" value="InterPro"/>
</dbReference>
<dbReference type="GO" id="GO:0004930">
    <property type="term" value="F:G protein-coupled receptor activity"/>
    <property type="evidence" value="ECO:0007669"/>
    <property type="project" value="UniProtKB-KW"/>
</dbReference>
<evidence type="ECO:0000256" key="8">
    <source>
        <dbReference type="ARBA" id="ARBA00022837"/>
    </source>
</evidence>
<evidence type="ECO:0000256" key="3">
    <source>
        <dbReference type="ARBA" id="ARBA00022475"/>
    </source>
</evidence>
<feature type="transmembrane region" description="Helical" evidence="17">
    <location>
        <begin position="703"/>
        <end position="729"/>
    </location>
</feature>
<feature type="domain" description="EGF-like" evidence="18">
    <location>
        <begin position="225"/>
        <end position="261"/>
    </location>
</feature>
<keyword evidence="3" id="KW-1003">Cell membrane</keyword>
<dbReference type="SUPFAM" id="SSF57196">
    <property type="entry name" value="EGF/Laminin"/>
    <property type="match status" value="3"/>
</dbReference>
<dbReference type="InterPro" id="IPR017981">
    <property type="entry name" value="GPCR_2-like_7TM"/>
</dbReference>
<comment type="similarity">
    <text evidence="2">Belongs to the G-protein coupled receptor 2 family. Adhesion G-protein coupled receptor (ADGR) subfamily.</text>
</comment>
<evidence type="ECO:0000256" key="5">
    <source>
        <dbReference type="ARBA" id="ARBA00022692"/>
    </source>
</evidence>
<dbReference type="Pfam" id="PF01825">
    <property type="entry name" value="GPS"/>
    <property type="match status" value="1"/>
</dbReference>
<dbReference type="AlphaFoldDB" id="A0A401RRC0"/>
<keyword evidence="22" id="KW-1185">Reference proteome</keyword>
<organism evidence="21 22">
    <name type="scientific">Chiloscyllium punctatum</name>
    <name type="common">Brownbanded bambooshark</name>
    <name type="synonym">Hemiscyllium punctatum</name>
    <dbReference type="NCBI Taxonomy" id="137246"/>
    <lineage>
        <taxon>Eukaryota</taxon>
        <taxon>Metazoa</taxon>
        <taxon>Chordata</taxon>
        <taxon>Craniata</taxon>
        <taxon>Vertebrata</taxon>
        <taxon>Chondrichthyes</taxon>
        <taxon>Elasmobranchii</taxon>
        <taxon>Galeomorphii</taxon>
        <taxon>Galeoidea</taxon>
        <taxon>Orectolobiformes</taxon>
        <taxon>Hemiscylliidae</taxon>
        <taxon>Chiloscyllium</taxon>
    </lineage>
</organism>
<gene>
    <name evidence="21" type="ORF">chiPu_0018970</name>
</gene>
<dbReference type="PROSITE" id="PS50221">
    <property type="entry name" value="GAIN_B"/>
    <property type="match status" value="1"/>
</dbReference>
<feature type="transmembrane region" description="Helical" evidence="17">
    <location>
        <begin position="553"/>
        <end position="577"/>
    </location>
</feature>
<keyword evidence="6" id="KW-0732">Signal</keyword>
<proteinExistence type="inferred from homology"/>
<dbReference type="PRINTS" id="PR01128">
    <property type="entry name" value="EMR1HORMONER"/>
</dbReference>
<evidence type="ECO:0000256" key="12">
    <source>
        <dbReference type="ARBA" id="ARBA00023157"/>
    </source>
</evidence>
<dbReference type="GO" id="GO:0007189">
    <property type="term" value="P:adenylate cyclase-activating G protein-coupled receptor signaling pathway"/>
    <property type="evidence" value="ECO:0007669"/>
    <property type="project" value="TreeGrafter"/>
</dbReference>
<dbReference type="PROSITE" id="PS50261">
    <property type="entry name" value="G_PROTEIN_RECEP_F2_4"/>
    <property type="match status" value="1"/>
</dbReference>
<feature type="transmembrane region" description="Helical" evidence="17">
    <location>
        <begin position="661"/>
        <end position="683"/>
    </location>
</feature>
<keyword evidence="5 17" id="KW-0812">Transmembrane</keyword>
<dbReference type="GO" id="GO:0005509">
    <property type="term" value="F:calcium ion binding"/>
    <property type="evidence" value="ECO:0007669"/>
    <property type="project" value="InterPro"/>
</dbReference>
<dbReference type="PANTHER" id="PTHR12011">
    <property type="entry name" value="ADHESION G-PROTEIN COUPLED RECEPTOR"/>
    <property type="match status" value="1"/>
</dbReference>
<name>A0A401RRC0_CHIPU</name>
<dbReference type="InterPro" id="IPR000742">
    <property type="entry name" value="EGF"/>
</dbReference>
<evidence type="ECO:0000256" key="10">
    <source>
        <dbReference type="ARBA" id="ARBA00023040"/>
    </source>
</evidence>
<keyword evidence="14" id="KW-0325">Glycoprotein</keyword>
<comment type="caution">
    <text evidence="21">The sequence shown here is derived from an EMBL/GenBank/DDBJ whole genome shotgun (WGS) entry which is preliminary data.</text>
</comment>
<dbReference type="SMART" id="SM00179">
    <property type="entry name" value="EGF_CA"/>
    <property type="match status" value="3"/>
</dbReference>
<dbReference type="InterPro" id="IPR018097">
    <property type="entry name" value="EGF_Ca-bd_CS"/>
</dbReference>
<evidence type="ECO:0000256" key="9">
    <source>
        <dbReference type="ARBA" id="ARBA00022989"/>
    </source>
</evidence>
<dbReference type="GO" id="GO:0005886">
    <property type="term" value="C:plasma membrane"/>
    <property type="evidence" value="ECO:0007669"/>
    <property type="project" value="UniProtKB-SubCell"/>
</dbReference>